<accession>A0A8H7PRU3</accession>
<evidence type="ECO:0000313" key="3">
    <source>
        <dbReference type="EMBL" id="KAG2179043.1"/>
    </source>
</evidence>
<dbReference type="Proteomes" id="UP000654370">
    <property type="component" value="Unassembled WGS sequence"/>
</dbReference>
<dbReference type="InterPro" id="IPR003034">
    <property type="entry name" value="SAP_dom"/>
</dbReference>
<gene>
    <name evidence="3" type="ORF">INT43_001892</name>
</gene>
<dbReference type="PROSITE" id="PS50800">
    <property type="entry name" value="SAP"/>
    <property type="match status" value="1"/>
</dbReference>
<feature type="region of interest" description="Disordered" evidence="1">
    <location>
        <begin position="136"/>
        <end position="240"/>
    </location>
</feature>
<feature type="domain" description="SAP" evidence="2">
    <location>
        <begin position="382"/>
        <end position="416"/>
    </location>
</feature>
<feature type="compositionally biased region" description="Polar residues" evidence="1">
    <location>
        <begin position="136"/>
        <end position="149"/>
    </location>
</feature>
<feature type="compositionally biased region" description="Basic residues" evidence="1">
    <location>
        <begin position="215"/>
        <end position="229"/>
    </location>
</feature>
<sequence length="447" mass="49572">MFMQRTGSGTFLPYSQNHQHTPDLNALELDLDDSIDPFLTDLTADLYIDPNTAEQNDVMVEAQPAHAPPTDFGVPSNEMYDTSIEDLWANITFDQSVNEDIQPMSIPNVISSSGNNTASDLSQSCPSISYAQNNHNFNMFNHPTQSSPLANRGYSSPSPPPHSGARPSDKRGRMAPVVREQGGIRALFSPAHPKAPPHMVEKEPLRRSASAHGKLGIRKKPSHSPRIKKAGLPLMDAHNPPSDMQTAYRMNQMAGTPDAMDTTMTTSSPMSPISMPVSDTFTGSPMPVLSSSFTPMEQPYMERERRRSTSLPPMQASTYSSSVPNYGIHMQQPSPYSMPGTPPPRTMPMQISRNSKAPSQSASLSAEEQQKILDERLMKIDFDDITVSELKDMLRERKKATNGKKADLVERLLDERRMIEMRRQGLVDNSMFGGQTSFSMPNSWMLQ</sequence>
<feature type="compositionally biased region" description="Polar residues" evidence="1">
    <location>
        <begin position="309"/>
        <end position="324"/>
    </location>
</feature>
<protein>
    <recommendedName>
        <fullName evidence="2">SAP domain-containing protein</fullName>
    </recommendedName>
</protein>
<name>A0A8H7PRU3_MORIS</name>
<reference evidence="3" key="1">
    <citation type="submission" date="2020-12" db="EMBL/GenBank/DDBJ databases">
        <title>Metabolic potential, ecology and presence of endohyphal bacteria is reflected in genomic diversity of Mucoromycotina.</title>
        <authorList>
            <person name="Muszewska A."/>
            <person name="Okrasinska A."/>
            <person name="Steczkiewicz K."/>
            <person name="Drgas O."/>
            <person name="Orlowska M."/>
            <person name="Perlinska-Lenart U."/>
            <person name="Aleksandrzak-Piekarczyk T."/>
            <person name="Szatraj K."/>
            <person name="Zielenkiewicz U."/>
            <person name="Pilsyk S."/>
            <person name="Malc E."/>
            <person name="Mieczkowski P."/>
            <person name="Kruszewska J.S."/>
            <person name="Biernat P."/>
            <person name="Pawlowska J."/>
        </authorList>
    </citation>
    <scope>NUCLEOTIDE SEQUENCE</scope>
    <source>
        <strain evidence="3">WA0000067209</strain>
    </source>
</reference>
<dbReference type="EMBL" id="JAEPQZ010000007">
    <property type="protein sequence ID" value="KAG2179043.1"/>
    <property type="molecule type" value="Genomic_DNA"/>
</dbReference>
<evidence type="ECO:0000259" key="2">
    <source>
        <dbReference type="PROSITE" id="PS50800"/>
    </source>
</evidence>
<evidence type="ECO:0000313" key="4">
    <source>
        <dbReference type="Proteomes" id="UP000654370"/>
    </source>
</evidence>
<dbReference type="OrthoDB" id="445357at2759"/>
<dbReference type="Pfam" id="PF02037">
    <property type="entry name" value="SAP"/>
    <property type="match status" value="1"/>
</dbReference>
<feature type="region of interest" description="Disordered" evidence="1">
    <location>
        <begin position="305"/>
        <end position="345"/>
    </location>
</feature>
<comment type="caution">
    <text evidence="3">The sequence shown here is derived from an EMBL/GenBank/DDBJ whole genome shotgun (WGS) entry which is preliminary data.</text>
</comment>
<proteinExistence type="predicted"/>
<keyword evidence="4" id="KW-1185">Reference proteome</keyword>
<organism evidence="3 4">
    <name type="scientific">Mortierella isabellina</name>
    <name type="common">Filamentous fungus</name>
    <name type="synonym">Umbelopsis isabellina</name>
    <dbReference type="NCBI Taxonomy" id="91625"/>
    <lineage>
        <taxon>Eukaryota</taxon>
        <taxon>Fungi</taxon>
        <taxon>Fungi incertae sedis</taxon>
        <taxon>Mucoromycota</taxon>
        <taxon>Mucoromycotina</taxon>
        <taxon>Umbelopsidomycetes</taxon>
        <taxon>Umbelopsidales</taxon>
        <taxon>Umbelopsidaceae</taxon>
        <taxon>Umbelopsis</taxon>
    </lineage>
</organism>
<dbReference type="AlphaFoldDB" id="A0A8H7PRU3"/>
<evidence type="ECO:0000256" key="1">
    <source>
        <dbReference type="SAM" id="MobiDB-lite"/>
    </source>
</evidence>
<dbReference type="SUPFAM" id="SSF68906">
    <property type="entry name" value="SAP domain"/>
    <property type="match status" value="1"/>
</dbReference>
<dbReference type="InterPro" id="IPR036361">
    <property type="entry name" value="SAP_dom_sf"/>
</dbReference>
<dbReference type="Gene3D" id="1.10.720.30">
    <property type="entry name" value="SAP domain"/>
    <property type="match status" value="1"/>
</dbReference>
<dbReference type="SMART" id="SM00513">
    <property type="entry name" value="SAP"/>
    <property type="match status" value="1"/>
</dbReference>